<sequence length="156" mass="18260">MPSWHAYLSGDWEEALRLAEELRPDLEQEYREDAARGIRTRWTKVVELPMTPFIQWAFHPLRVRAQSGEDMRVVEAEKVARFERDAPLPEVVTLGTDVMYEVLYTDNGEHTGAIRTEDRSTIARCRRLMADLHEMGEDFESFYQREVAHLEPPRGQ</sequence>
<dbReference type="STRING" id="909613.UO65_2259"/>
<organism evidence="2 3">
    <name type="scientific">Actinokineospora spheciospongiae</name>
    <dbReference type="NCBI Taxonomy" id="909613"/>
    <lineage>
        <taxon>Bacteria</taxon>
        <taxon>Bacillati</taxon>
        <taxon>Actinomycetota</taxon>
        <taxon>Actinomycetes</taxon>
        <taxon>Pseudonocardiales</taxon>
        <taxon>Pseudonocardiaceae</taxon>
        <taxon>Actinokineospora</taxon>
    </lineage>
</organism>
<evidence type="ECO:0000313" key="2">
    <source>
        <dbReference type="EMBL" id="EWC62441.1"/>
    </source>
</evidence>
<evidence type="ECO:0000313" key="3">
    <source>
        <dbReference type="Proteomes" id="UP000019277"/>
    </source>
</evidence>
<accession>W7J0I3</accession>
<feature type="domain" description="DUF6879" evidence="1">
    <location>
        <begin position="2"/>
        <end position="143"/>
    </location>
</feature>
<dbReference type="Pfam" id="PF21806">
    <property type="entry name" value="DUF6879"/>
    <property type="match status" value="1"/>
</dbReference>
<gene>
    <name evidence="2" type="ORF">UO65_2259</name>
</gene>
<dbReference type="InterPro" id="IPR049244">
    <property type="entry name" value="DUF6879"/>
</dbReference>
<keyword evidence="3" id="KW-1185">Reference proteome</keyword>
<protein>
    <recommendedName>
        <fullName evidence="1">DUF6879 domain-containing protein</fullName>
    </recommendedName>
</protein>
<dbReference type="AlphaFoldDB" id="W7J0I3"/>
<dbReference type="EMBL" id="AYXG01000079">
    <property type="protein sequence ID" value="EWC62441.1"/>
    <property type="molecule type" value="Genomic_DNA"/>
</dbReference>
<proteinExistence type="predicted"/>
<dbReference type="Proteomes" id="UP000019277">
    <property type="component" value="Unassembled WGS sequence"/>
</dbReference>
<evidence type="ECO:0000259" key="1">
    <source>
        <dbReference type="Pfam" id="PF21806"/>
    </source>
</evidence>
<comment type="caution">
    <text evidence="2">The sequence shown here is derived from an EMBL/GenBank/DDBJ whole genome shotgun (WGS) entry which is preliminary data.</text>
</comment>
<name>W7J0I3_9PSEU</name>
<dbReference type="eggNOG" id="ENOG5032QZG">
    <property type="taxonomic scope" value="Bacteria"/>
</dbReference>
<reference evidence="2 3" key="1">
    <citation type="journal article" date="2014" name="Genome Announc.">
        <title>Draft Genome Sequence of the Antitrypanosomally Active Sponge-Associated Bacterium Actinokineospora sp. Strain EG49.</title>
        <authorList>
            <person name="Harjes J."/>
            <person name="Ryu T."/>
            <person name="Abdelmohsen U.R."/>
            <person name="Moitinho-Silva L."/>
            <person name="Horn H."/>
            <person name="Ravasi T."/>
            <person name="Hentschel U."/>
        </authorList>
    </citation>
    <scope>NUCLEOTIDE SEQUENCE [LARGE SCALE GENOMIC DNA]</scope>
    <source>
        <strain evidence="2 3">EG49</strain>
    </source>
</reference>